<keyword evidence="3" id="KW-1185">Reference proteome</keyword>
<evidence type="ECO:0000313" key="2">
    <source>
        <dbReference type="EMBL" id="MQS10746.1"/>
    </source>
</evidence>
<gene>
    <name evidence="2" type="ORF">F7Q99_00225</name>
</gene>
<reference evidence="2 3" key="1">
    <citation type="submission" date="2019-09" db="EMBL/GenBank/DDBJ databases">
        <title>Genome Sequences of Streptomyces kaniharaensis ATCC 21070.</title>
        <authorList>
            <person name="Zhu W."/>
            <person name="De Crecy-Lagard V."/>
            <person name="Richards N.G."/>
        </authorList>
    </citation>
    <scope>NUCLEOTIDE SEQUENCE [LARGE SCALE GENOMIC DNA]</scope>
    <source>
        <strain evidence="2 3">SF-557</strain>
    </source>
</reference>
<dbReference type="Proteomes" id="UP000450000">
    <property type="component" value="Unassembled WGS sequence"/>
</dbReference>
<dbReference type="OrthoDB" id="3619281at2"/>
<organism evidence="2 3">
    <name type="scientific">Streptomyces kaniharaensis</name>
    <dbReference type="NCBI Taxonomy" id="212423"/>
    <lineage>
        <taxon>Bacteria</taxon>
        <taxon>Bacillati</taxon>
        <taxon>Actinomycetota</taxon>
        <taxon>Actinomycetes</taxon>
        <taxon>Kitasatosporales</taxon>
        <taxon>Streptomycetaceae</taxon>
        <taxon>Streptomyces</taxon>
    </lineage>
</organism>
<comment type="caution">
    <text evidence="2">The sequence shown here is derived from an EMBL/GenBank/DDBJ whole genome shotgun (WGS) entry which is preliminary data.</text>
</comment>
<dbReference type="RefSeq" id="WP_153459523.1">
    <property type="nucleotide sequence ID" value="NZ_WBOF01000001.1"/>
</dbReference>
<evidence type="ECO:0000256" key="1">
    <source>
        <dbReference type="SAM" id="Phobius"/>
    </source>
</evidence>
<evidence type="ECO:0000313" key="3">
    <source>
        <dbReference type="Proteomes" id="UP000450000"/>
    </source>
</evidence>
<name>A0A6N7KHA7_9ACTN</name>
<keyword evidence="1" id="KW-0812">Transmembrane</keyword>
<dbReference type="AlphaFoldDB" id="A0A6N7KHA7"/>
<feature type="transmembrane region" description="Helical" evidence="1">
    <location>
        <begin position="136"/>
        <end position="154"/>
    </location>
</feature>
<sequence length="181" mass="20699">MRTTLVQHHRAALNLFLFVVIAHWAEHLTQAYQIWGLGWPVPKARGVLGYAYPWLVTSEWLHYGYAIVMLIGLFLLRPGFVGRARTWWNIALGIQFWHHIEHLLLLLQAQTGHNLFGRPVPTSILQLVFARVELHLFYNTIVFLPMVVAMYLHLRPSAAEAEQMTCSCQAVEHRPLAATGA</sequence>
<protein>
    <submittedName>
        <fullName evidence="2">Uncharacterized protein</fullName>
    </submittedName>
</protein>
<accession>A0A6N7KHA7</accession>
<keyword evidence="1" id="KW-0472">Membrane</keyword>
<dbReference type="EMBL" id="WBOF01000001">
    <property type="protein sequence ID" value="MQS10746.1"/>
    <property type="molecule type" value="Genomic_DNA"/>
</dbReference>
<proteinExistence type="predicted"/>
<keyword evidence="1" id="KW-1133">Transmembrane helix</keyword>
<feature type="transmembrane region" description="Helical" evidence="1">
    <location>
        <begin position="60"/>
        <end position="76"/>
    </location>
</feature>